<protein>
    <submittedName>
        <fullName evidence="1">Uncharacterized protein</fullName>
    </submittedName>
</protein>
<gene>
    <name evidence="1" type="ORF">FHY56_10790</name>
</gene>
<dbReference type="Proteomes" id="UP000315388">
    <property type="component" value="Unassembled WGS sequence"/>
</dbReference>
<dbReference type="AlphaFoldDB" id="A0A502BM57"/>
<evidence type="ECO:0000313" key="2">
    <source>
        <dbReference type="Proteomes" id="UP000315388"/>
    </source>
</evidence>
<proteinExistence type="predicted"/>
<organism evidence="1 2">
    <name type="scientific">Brucella gallinifaecis</name>
    <dbReference type="NCBI Taxonomy" id="215590"/>
    <lineage>
        <taxon>Bacteria</taxon>
        <taxon>Pseudomonadati</taxon>
        <taxon>Pseudomonadota</taxon>
        <taxon>Alphaproteobacteria</taxon>
        <taxon>Hyphomicrobiales</taxon>
        <taxon>Brucellaceae</taxon>
        <taxon>Brucella/Ochrobactrum group</taxon>
        <taxon>Brucella</taxon>
    </lineage>
</organism>
<accession>A0A502BM57</accession>
<dbReference type="RefSeq" id="WP_140905170.1">
    <property type="nucleotide sequence ID" value="NZ_JBHTMD010000007.1"/>
</dbReference>
<sequence>MAITYPYDILASFPGWSTEFDLLYRQEQSRTAGGKTYVKDLGSPLWQAAYVSVILASNELDAWRARLKLLEGGLQEFLGRPISRCFPISHPNGSSVGDASNLTLGTIGEDRKTLRLSNRPAGYSPTIGDYLQLGPRNLHQIGNVDGLDIEVRPHFWPETVIGNSVAIVRPSCRMTIVPGSISTTAELQTGRGTVSFQAIESR</sequence>
<dbReference type="OrthoDB" id="8265479at2"/>
<keyword evidence="2" id="KW-1185">Reference proteome</keyword>
<dbReference type="EMBL" id="VEWJ01000006">
    <property type="protein sequence ID" value="TPF75195.1"/>
    <property type="molecule type" value="Genomic_DNA"/>
</dbReference>
<evidence type="ECO:0000313" key="1">
    <source>
        <dbReference type="EMBL" id="TPF75195.1"/>
    </source>
</evidence>
<reference evidence="1 2" key="1">
    <citation type="journal article" date="2003" name="Int. J. Syst. Evol. Microbiol.">
        <title>Towards a standardized format for the description of a novel species (of an established genus): Ochrobactrum gallinifaecis sp. nov.</title>
        <authorList>
            <person name="Kampfer P."/>
            <person name="Buczolits S."/>
            <person name="Albrecht A."/>
            <person name="Busse H.J."/>
            <person name="Stackebrandt E."/>
        </authorList>
    </citation>
    <scope>NUCLEOTIDE SEQUENCE [LARGE SCALE GENOMIC DNA]</scope>
    <source>
        <strain evidence="1 2">ISO 196</strain>
    </source>
</reference>
<name>A0A502BM57_9HYPH</name>
<comment type="caution">
    <text evidence="1">The sequence shown here is derived from an EMBL/GenBank/DDBJ whole genome shotgun (WGS) entry which is preliminary data.</text>
</comment>